<accession>A0A5P1EU88</accession>
<protein>
    <submittedName>
        <fullName evidence="1">Uncharacterized protein</fullName>
    </submittedName>
</protein>
<dbReference type="Gramene" id="ONK69546">
    <property type="protein sequence ID" value="ONK69546"/>
    <property type="gene ID" value="A4U43_C05F24110"/>
</dbReference>
<reference evidence="2" key="1">
    <citation type="journal article" date="2017" name="Nat. Commun.">
        <title>The asparagus genome sheds light on the origin and evolution of a young Y chromosome.</title>
        <authorList>
            <person name="Harkess A."/>
            <person name="Zhou J."/>
            <person name="Xu C."/>
            <person name="Bowers J.E."/>
            <person name="Van der Hulst R."/>
            <person name="Ayyampalayam S."/>
            <person name="Mercati F."/>
            <person name="Riccardi P."/>
            <person name="McKain M.R."/>
            <person name="Kakrana A."/>
            <person name="Tang H."/>
            <person name="Ray J."/>
            <person name="Groenendijk J."/>
            <person name="Arikit S."/>
            <person name="Mathioni S.M."/>
            <person name="Nakano M."/>
            <person name="Shan H."/>
            <person name="Telgmann-Rauber A."/>
            <person name="Kanno A."/>
            <person name="Yue Z."/>
            <person name="Chen H."/>
            <person name="Li W."/>
            <person name="Chen Y."/>
            <person name="Xu X."/>
            <person name="Zhang Y."/>
            <person name="Luo S."/>
            <person name="Chen H."/>
            <person name="Gao J."/>
            <person name="Mao Z."/>
            <person name="Pires J.C."/>
            <person name="Luo M."/>
            <person name="Kudrna D."/>
            <person name="Wing R.A."/>
            <person name="Meyers B.C."/>
            <person name="Yi K."/>
            <person name="Kong H."/>
            <person name="Lavrijsen P."/>
            <person name="Sunseri F."/>
            <person name="Falavigna A."/>
            <person name="Ye Y."/>
            <person name="Leebens-Mack J.H."/>
            <person name="Chen G."/>
        </authorList>
    </citation>
    <scope>NUCLEOTIDE SEQUENCE [LARGE SCALE GENOMIC DNA]</scope>
    <source>
        <strain evidence="2">cv. DH0086</strain>
    </source>
</reference>
<dbReference type="AlphaFoldDB" id="A0A5P1EU88"/>
<sequence length="86" mass="9157">MAKGMGRVTVKGRVRDMVKVMVRVMAEGMGVDTETLRDQLARGPHAAFYDAFIATGDGGGSVVDESCSWRVLSAGDNRWGPKAGGR</sequence>
<organism evidence="1 2">
    <name type="scientific">Asparagus officinalis</name>
    <name type="common">Garden asparagus</name>
    <dbReference type="NCBI Taxonomy" id="4686"/>
    <lineage>
        <taxon>Eukaryota</taxon>
        <taxon>Viridiplantae</taxon>
        <taxon>Streptophyta</taxon>
        <taxon>Embryophyta</taxon>
        <taxon>Tracheophyta</taxon>
        <taxon>Spermatophyta</taxon>
        <taxon>Magnoliopsida</taxon>
        <taxon>Liliopsida</taxon>
        <taxon>Asparagales</taxon>
        <taxon>Asparagaceae</taxon>
        <taxon>Asparagoideae</taxon>
        <taxon>Asparagus</taxon>
    </lineage>
</organism>
<evidence type="ECO:0000313" key="1">
    <source>
        <dbReference type="EMBL" id="ONK69546.1"/>
    </source>
</evidence>
<gene>
    <name evidence="1" type="ORF">A4U43_C05F24110</name>
</gene>
<evidence type="ECO:0000313" key="2">
    <source>
        <dbReference type="Proteomes" id="UP000243459"/>
    </source>
</evidence>
<dbReference type="Proteomes" id="UP000243459">
    <property type="component" value="Chromosome 5"/>
</dbReference>
<proteinExistence type="predicted"/>
<dbReference type="EMBL" id="CM007385">
    <property type="protein sequence ID" value="ONK69546.1"/>
    <property type="molecule type" value="Genomic_DNA"/>
</dbReference>
<keyword evidence="2" id="KW-1185">Reference proteome</keyword>
<name>A0A5P1EU88_ASPOF</name>